<feature type="compositionally biased region" description="Basic and acidic residues" evidence="1">
    <location>
        <begin position="381"/>
        <end position="394"/>
    </location>
</feature>
<feature type="compositionally biased region" description="Basic and acidic residues" evidence="1">
    <location>
        <begin position="416"/>
        <end position="425"/>
    </location>
</feature>
<dbReference type="Proteomes" id="UP001064489">
    <property type="component" value="Chromosome 3"/>
</dbReference>
<gene>
    <name evidence="2" type="ORF">LWI28_011181</name>
</gene>
<feature type="compositionally biased region" description="Basic and acidic residues" evidence="1">
    <location>
        <begin position="573"/>
        <end position="589"/>
    </location>
</feature>
<comment type="caution">
    <text evidence="2">The sequence shown here is derived from an EMBL/GenBank/DDBJ whole genome shotgun (WGS) entry which is preliminary data.</text>
</comment>
<reference evidence="2" key="1">
    <citation type="journal article" date="2022" name="Plant J.">
        <title>Strategies of tolerance reflected in two North American maple genomes.</title>
        <authorList>
            <person name="McEvoy S.L."/>
            <person name="Sezen U.U."/>
            <person name="Trouern-Trend A."/>
            <person name="McMahon S.M."/>
            <person name="Schaberg P.G."/>
            <person name="Yang J."/>
            <person name="Wegrzyn J.L."/>
            <person name="Swenson N.G."/>
        </authorList>
    </citation>
    <scope>NUCLEOTIDE SEQUENCE</scope>
    <source>
        <strain evidence="2">91603</strain>
    </source>
</reference>
<proteinExistence type="predicted"/>
<protein>
    <submittedName>
        <fullName evidence="2">Uncharacterized protein</fullName>
    </submittedName>
</protein>
<dbReference type="EMBL" id="JAJSOW010000100">
    <property type="protein sequence ID" value="KAI9185837.1"/>
    <property type="molecule type" value="Genomic_DNA"/>
</dbReference>
<organism evidence="2 3">
    <name type="scientific">Acer negundo</name>
    <name type="common">Box elder</name>
    <dbReference type="NCBI Taxonomy" id="4023"/>
    <lineage>
        <taxon>Eukaryota</taxon>
        <taxon>Viridiplantae</taxon>
        <taxon>Streptophyta</taxon>
        <taxon>Embryophyta</taxon>
        <taxon>Tracheophyta</taxon>
        <taxon>Spermatophyta</taxon>
        <taxon>Magnoliopsida</taxon>
        <taxon>eudicotyledons</taxon>
        <taxon>Gunneridae</taxon>
        <taxon>Pentapetalae</taxon>
        <taxon>rosids</taxon>
        <taxon>malvids</taxon>
        <taxon>Sapindales</taxon>
        <taxon>Sapindaceae</taxon>
        <taxon>Hippocastanoideae</taxon>
        <taxon>Acereae</taxon>
        <taxon>Acer</taxon>
    </lineage>
</organism>
<reference evidence="2" key="2">
    <citation type="submission" date="2023-02" db="EMBL/GenBank/DDBJ databases">
        <authorList>
            <person name="Swenson N.G."/>
            <person name="Wegrzyn J.L."/>
            <person name="Mcevoy S.L."/>
        </authorList>
    </citation>
    <scope>NUCLEOTIDE SEQUENCE</scope>
    <source>
        <strain evidence="2">91603</strain>
        <tissue evidence="2">Leaf</tissue>
    </source>
</reference>
<feature type="compositionally biased region" description="Basic and acidic residues" evidence="1">
    <location>
        <begin position="13"/>
        <end position="39"/>
    </location>
</feature>
<name>A0AAD5NXQ1_ACENE</name>
<dbReference type="AlphaFoldDB" id="A0AAD5NXQ1"/>
<feature type="compositionally biased region" description="Polar residues" evidence="1">
    <location>
        <begin position="395"/>
        <end position="412"/>
    </location>
</feature>
<evidence type="ECO:0000313" key="2">
    <source>
        <dbReference type="EMBL" id="KAI9185837.1"/>
    </source>
</evidence>
<feature type="region of interest" description="Disordered" evidence="1">
    <location>
        <begin position="380"/>
        <end position="425"/>
    </location>
</feature>
<evidence type="ECO:0000313" key="3">
    <source>
        <dbReference type="Proteomes" id="UP001064489"/>
    </source>
</evidence>
<evidence type="ECO:0000256" key="1">
    <source>
        <dbReference type="SAM" id="MobiDB-lite"/>
    </source>
</evidence>
<feature type="region of interest" description="Disordered" evidence="1">
    <location>
        <begin position="556"/>
        <end position="589"/>
    </location>
</feature>
<keyword evidence="3" id="KW-1185">Reference proteome</keyword>
<accession>A0AAD5NXQ1</accession>
<sequence>MATVRRRSIVGDGMKKRSLIESSKERESEIETDERERKRNTYQIKEEEEGLSLTVVGGLFSTTVGGSVVRGVDGHGSLQDTWWGEWRSREEKRSSKQLEEEVVCTSEQRKQTKVLSNGGAKLGEKVQNGVLRSTYVDVVRVHSTAHASGETIKDNCRNGKRIEVVKWDGEYTDSKWLDSCAVGVLKSFSDVPFCRMALENRNVVSSSYYFGDKNVLWAFESINDRVVFIRNRFLWEVGEPLLVEDDTLKRKRLDRGRVLVLLPPSLACPDLIKVITANMSCSISFDEVKSTVDLGWISVILGLDKGVNGTVGVLEAGLEKLKRRADVSVEGTKICDKLKEVEVGGLRLTNLVMREENDGLPLNSGFNTSINGDRILLNKGVHSEPKSTEPEFIRETSNPMNGEDNSLANTKGLNGDNRHSEGVKDKADLILSKSLKVSKGISSSLKRHGMKTRSEVATNCSVKKVAGRVRKNERRSVEDEMAKVIDRGIELGHINMDMAGEGRRVVISKSRNQEDGWSLSIEVAKVIEMGVTLGLDFNNNEGFDIQTTAAKKKFENQINNERLRPTAKKKAKNWVDDERLDPNDIREEG</sequence>
<feature type="region of interest" description="Disordered" evidence="1">
    <location>
        <begin position="1"/>
        <end position="43"/>
    </location>
</feature>